<evidence type="ECO:0000313" key="2">
    <source>
        <dbReference type="Proteomes" id="UP001165064"/>
    </source>
</evidence>
<accession>A0ACB5TDX5</accession>
<keyword evidence="2" id="KW-1185">Reference proteome</keyword>
<protein>
    <submittedName>
        <fullName evidence="1">Unnamed protein product</fullName>
    </submittedName>
</protein>
<name>A0ACB5TDX5_AMBMO</name>
<reference evidence="1" key="1">
    <citation type="submission" date="2023-04" db="EMBL/GenBank/DDBJ databases">
        <title>Ambrosiozyma monospora NBRC 10751.</title>
        <authorList>
            <person name="Ichikawa N."/>
            <person name="Sato H."/>
            <person name="Tonouchi N."/>
        </authorList>
    </citation>
    <scope>NUCLEOTIDE SEQUENCE</scope>
    <source>
        <strain evidence="1">NBRC 10751</strain>
    </source>
</reference>
<evidence type="ECO:0000313" key="1">
    <source>
        <dbReference type="EMBL" id="GME86511.1"/>
    </source>
</evidence>
<proteinExistence type="predicted"/>
<sequence>MFYKVWSGFQTVKTFAWCDEYRYSAAPDRRTRRLMEKENKKAREQARKEYNEAVRKLVSFIKKKDPRTDPAIQKKYEQEKLKKQQAELKEQAKREKKERQRQREQFEEQEWQSVDPDELAEIEAQLHKIYEEEKMLNGENSDDDSVNEDFYECIICDKTFKSEKQFKAHENSKKHAKLLKKMQWEMRKEGIELGIDESGYVNEEIDDSDFDEFDDAVENLDDLDELDDIDLDNLDEEELDELITQMELEDSKLKGNTTKEGKSSEQELPKVKPTMEKTPDIDDDIDSDLDYPLPSKSKKSKNDTDEKLAELNTLLEKSKLDSDDDDWYNDSKKNKKKGKKSKQSNGNSAAKTSKVKTKTANEASEKCTVCSEVFSSRNKLFQHINETGHALAPKSKKGKKRGKRK</sequence>
<organism evidence="1 2">
    <name type="scientific">Ambrosiozyma monospora</name>
    <name type="common">Yeast</name>
    <name type="synonym">Endomycopsis monosporus</name>
    <dbReference type="NCBI Taxonomy" id="43982"/>
    <lineage>
        <taxon>Eukaryota</taxon>
        <taxon>Fungi</taxon>
        <taxon>Dikarya</taxon>
        <taxon>Ascomycota</taxon>
        <taxon>Saccharomycotina</taxon>
        <taxon>Pichiomycetes</taxon>
        <taxon>Pichiales</taxon>
        <taxon>Pichiaceae</taxon>
        <taxon>Ambrosiozyma</taxon>
    </lineage>
</organism>
<dbReference type="EMBL" id="BSXS01006901">
    <property type="protein sequence ID" value="GME86511.1"/>
    <property type="molecule type" value="Genomic_DNA"/>
</dbReference>
<dbReference type="Proteomes" id="UP001165064">
    <property type="component" value="Unassembled WGS sequence"/>
</dbReference>
<comment type="caution">
    <text evidence="1">The sequence shown here is derived from an EMBL/GenBank/DDBJ whole genome shotgun (WGS) entry which is preliminary data.</text>
</comment>
<gene>
    <name evidence="1" type="ORF">Amon02_000800600</name>
</gene>